<evidence type="ECO:0000259" key="4">
    <source>
        <dbReference type="PROSITE" id="PS50102"/>
    </source>
</evidence>
<feature type="compositionally biased region" description="Basic residues" evidence="3">
    <location>
        <begin position="127"/>
        <end position="136"/>
    </location>
</feature>
<comment type="caution">
    <text evidence="5">The sequence shown here is derived from an EMBL/GenBank/DDBJ whole genome shotgun (WGS) entry which is preliminary data.</text>
</comment>
<dbReference type="Pfam" id="PF00076">
    <property type="entry name" value="RRM_1"/>
    <property type="match status" value="1"/>
</dbReference>
<protein>
    <submittedName>
        <fullName evidence="5">RNA-binding domain-containing protein</fullName>
    </submittedName>
</protein>
<dbReference type="GO" id="GO:0005634">
    <property type="term" value="C:nucleus"/>
    <property type="evidence" value="ECO:0007669"/>
    <property type="project" value="TreeGrafter"/>
</dbReference>
<feature type="region of interest" description="Disordered" evidence="3">
    <location>
        <begin position="88"/>
        <end position="160"/>
    </location>
</feature>
<dbReference type="CDD" id="cd12418">
    <property type="entry name" value="RRM_Aly_REF_like"/>
    <property type="match status" value="1"/>
</dbReference>
<dbReference type="OrthoDB" id="1049195at2759"/>
<dbReference type="PROSITE" id="PS50102">
    <property type="entry name" value="RRM"/>
    <property type="match status" value="1"/>
</dbReference>
<organism evidence="5 6">
    <name type="scientific">Linderina pennispora</name>
    <dbReference type="NCBI Taxonomy" id="61395"/>
    <lineage>
        <taxon>Eukaryota</taxon>
        <taxon>Fungi</taxon>
        <taxon>Fungi incertae sedis</taxon>
        <taxon>Zoopagomycota</taxon>
        <taxon>Kickxellomycotina</taxon>
        <taxon>Kickxellomycetes</taxon>
        <taxon>Kickxellales</taxon>
        <taxon>Kickxellaceae</taxon>
        <taxon>Linderina</taxon>
    </lineage>
</organism>
<keyword evidence="1 2" id="KW-0694">RNA-binding</keyword>
<evidence type="ECO:0000256" key="1">
    <source>
        <dbReference type="ARBA" id="ARBA00022884"/>
    </source>
</evidence>
<keyword evidence="6" id="KW-1185">Reference proteome</keyword>
<dbReference type="PANTHER" id="PTHR19965">
    <property type="entry name" value="RNA AND EXPORT FACTOR BINDING PROTEIN"/>
    <property type="match status" value="1"/>
</dbReference>
<dbReference type="SMART" id="SM01218">
    <property type="entry name" value="FoP_duplication"/>
    <property type="match status" value="1"/>
</dbReference>
<feature type="non-terminal residue" evidence="5">
    <location>
        <position position="160"/>
    </location>
</feature>
<feature type="non-terminal residue" evidence="5">
    <location>
        <position position="1"/>
    </location>
</feature>
<evidence type="ECO:0000313" key="5">
    <source>
        <dbReference type="EMBL" id="ORX63987.1"/>
    </source>
</evidence>
<dbReference type="InterPro" id="IPR000504">
    <property type="entry name" value="RRM_dom"/>
</dbReference>
<dbReference type="InterPro" id="IPR035979">
    <property type="entry name" value="RBD_domain_sf"/>
</dbReference>
<accession>A0A1Y1VRU8</accession>
<proteinExistence type="predicted"/>
<dbReference type="RefSeq" id="XP_040739131.1">
    <property type="nucleotide sequence ID" value="XM_040884026.1"/>
</dbReference>
<dbReference type="EMBL" id="MCFD01000135">
    <property type="protein sequence ID" value="ORX63987.1"/>
    <property type="molecule type" value="Genomic_DNA"/>
</dbReference>
<dbReference type="InterPro" id="IPR012677">
    <property type="entry name" value="Nucleotide-bd_a/b_plait_sf"/>
</dbReference>
<dbReference type="Proteomes" id="UP000193922">
    <property type="component" value="Unassembled WGS sequence"/>
</dbReference>
<dbReference type="STRING" id="61395.A0A1Y1VRU8"/>
<dbReference type="AlphaFoldDB" id="A0A1Y1VRU8"/>
<dbReference type="SUPFAM" id="SSF54928">
    <property type="entry name" value="RNA-binding domain, RBD"/>
    <property type="match status" value="1"/>
</dbReference>
<feature type="compositionally biased region" description="Basic and acidic residues" evidence="3">
    <location>
        <begin position="137"/>
        <end position="152"/>
    </location>
</feature>
<dbReference type="InterPro" id="IPR025715">
    <property type="entry name" value="FoP_C"/>
</dbReference>
<reference evidence="5 6" key="1">
    <citation type="submission" date="2016-07" db="EMBL/GenBank/DDBJ databases">
        <title>Pervasive Adenine N6-methylation of Active Genes in Fungi.</title>
        <authorList>
            <consortium name="DOE Joint Genome Institute"/>
            <person name="Mondo S.J."/>
            <person name="Dannebaum R.O."/>
            <person name="Kuo R.C."/>
            <person name="Labutti K."/>
            <person name="Haridas S."/>
            <person name="Kuo A."/>
            <person name="Salamov A."/>
            <person name="Ahrendt S.R."/>
            <person name="Lipzen A."/>
            <person name="Sullivan W."/>
            <person name="Andreopoulos W.B."/>
            <person name="Clum A."/>
            <person name="Lindquist E."/>
            <person name="Daum C."/>
            <person name="Ramamoorthy G.K."/>
            <person name="Gryganskyi A."/>
            <person name="Culley D."/>
            <person name="Magnuson J.K."/>
            <person name="James T.Y."/>
            <person name="O'Malley M.A."/>
            <person name="Stajich J.E."/>
            <person name="Spatafora J.W."/>
            <person name="Visel A."/>
            <person name="Grigoriev I.V."/>
        </authorList>
    </citation>
    <scope>NUCLEOTIDE SEQUENCE [LARGE SCALE GENOMIC DNA]</scope>
    <source>
        <strain evidence="5 6">ATCC 12442</strain>
    </source>
</reference>
<evidence type="ECO:0000256" key="2">
    <source>
        <dbReference type="PROSITE-ProRule" id="PRU00176"/>
    </source>
</evidence>
<dbReference type="InterPro" id="IPR051229">
    <property type="entry name" value="ALYREF_mRNA_export"/>
</dbReference>
<dbReference type="GeneID" id="63800674"/>
<dbReference type="GO" id="GO:0006406">
    <property type="term" value="P:mRNA export from nucleus"/>
    <property type="evidence" value="ECO:0007669"/>
    <property type="project" value="TreeGrafter"/>
</dbReference>
<feature type="domain" description="RRM" evidence="4">
    <location>
        <begin position="1"/>
        <end position="77"/>
    </location>
</feature>
<gene>
    <name evidence="5" type="ORF">DL89DRAFT_203409</name>
</gene>
<dbReference type="GO" id="GO:0003729">
    <property type="term" value="F:mRNA binding"/>
    <property type="evidence" value="ECO:0007669"/>
    <property type="project" value="TreeGrafter"/>
</dbReference>
<dbReference type="SMART" id="SM00360">
    <property type="entry name" value="RRM"/>
    <property type="match status" value="1"/>
</dbReference>
<name>A0A1Y1VRU8_9FUNG</name>
<dbReference type="Gene3D" id="3.30.70.330">
    <property type="match status" value="1"/>
</dbReference>
<dbReference type="Pfam" id="PF13865">
    <property type="entry name" value="FoP_duplication"/>
    <property type="match status" value="1"/>
</dbReference>
<evidence type="ECO:0000256" key="3">
    <source>
        <dbReference type="SAM" id="MobiDB-lite"/>
    </source>
</evidence>
<evidence type="ECO:0000313" key="6">
    <source>
        <dbReference type="Proteomes" id="UP000193922"/>
    </source>
</evidence>
<sequence length="160" mass="16893">KILVGNLDYGVTEADLRELFTQVGPVKRATLNFGPNGRSKGSGEVIFRSPAHAALAVERYHGVTLDGRTMKIEVAYNPMAVPMMMPTMMPGAVMQGSPAGGKAPRSSGRANGAGRQKQQNGPANGGKGRRGGHKGGRGGDREKRPDATKESLDADLDTYM</sequence>
<dbReference type="PANTHER" id="PTHR19965:SF35">
    <property type="entry name" value="RNA ANNEALING PROTEIN YRA1"/>
    <property type="match status" value="1"/>
</dbReference>